<keyword evidence="7 14" id="KW-0547">Nucleotide-binding</keyword>
<dbReference type="PRINTS" id="PR01224">
    <property type="entry name" value="DELTATUBULIN"/>
</dbReference>
<name>A0AAN9AIQ5_9CAEN</name>
<keyword evidence="8" id="KW-0970">Cilium biogenesis/degradation</keyword>
<comment type="subcellular location">
    <subcellularLocation>
        <location evidence="3">Cell projection</location>
        <location evidence="3">Cilium</location>
    </subcellularLocation>
    <subcellularLocation>
        <location evidence="1">Cytoplasm</location>
        <location evidence="1">Cytoskeleton</location>
        <location evidence="1">Microtubule organizing center</location>
        <location evidence="1">Centrosome</location>
        <location evidence="1">Centriole</location>
    </subcellularLocation>
    <subcellularLocation>
        <location evidence="2">Nucleus</location>
    </subcellularLocation>
</comment>
<dbReference type="GO" id="GO:0005814">
    <property type="term" value="C:centriole"/>
    <property type="evidence" value="ECO:0007669"/>
    <property type="project" value="UniProtKB-SubCell"/>
</dbReference>
<dbReference type="InterPro" id="IPR023123">
    <property type="entry name" value="Tubulin_C"/>
</dbReference>
<keyword evidence="11" id="KW-0966">Cell projection</keyword>
<evidence type="ECO:0000256" key="10">
    <source>
        <dbReference type="ARBA" id="ARBA00023242"/>
    </source>
</evidence>
<dbReference type="GO" id="GO:0030030">
    <property type="term" value="P:cell projection organization"/>
    <property type="evidence" value="ECO:0007669"/>
    <property type="project" value="UniProtKB-KW"/>
</dbReference>
<evidence type="ECO:0000256" key="5">
    <source>
        <dbReference type="ARBA" id="ARBA00014184"/>
    </source>
</evidence>
<dbReference type="PANTHER" id="PTHR11588">
    <property type="entry name" value="TUBULIN"/>
    <property type="match status" value="1"/>
</dbReference>
<organism evidence="16 17">
    <name type="scientific">Littorina saxatilis</name>
    <dbReference type="NCBI Taxonomy" id="31220"/>
    <lineage>
        <taxon>Eukaryota</taxon>
        <taxon>Metazoa</taxon>
        <taxon>Spiralia</taxon>
        <taxon>Lophotrochozoa</taxon>
        <taxon>Mollusca</taxon>
        <taxon>Gastropoda</taxon>
        <taxon>Caenogastropoda</taxon>
        <taxon>Littorinimorpha</taxon>
        <taxon>Littorinoidea</taxon>
        <taxon>Littorinidae</taxon>
        <taxon>Littorina</taxon>
    </lineage>
</organism>
<keyword evidence="6 14" id="KW-0493">Microtubule</keyword>
<keyword evidence="9 14" id="KW-0342">GTP-binding</keyword>
<dbReference type="Gene3D" id="1.10.287.600">
    <property type="entry name" value="Helix hairpin bin"/>
    <property type="match status" value="1"/>
</dbReference>
<evidence type="ECO:0000256" key="8">
    <source>
        <dbReference type="ARBA" id="ARBA00022794"/>
    </source>
</evidence>
<dbReference type="Gene3D" id="3.40.50.1440">
    <property type="entry name" value="Tubulin/FtsZ, GTPase domain"/>
    <property type="match status" value="1"/>
</dbReference>
<proteinExistence type="inferred from homology"/>
<evidence type="ECO:0000256" key="7">
    <source>
        <dbReference type="ARBA" id="ARBA00022741"/>
    </source>
</evidence>
<evidence type="ECO:0000256" key="14">
    <source>
        <dbReference type="RuleBase" id="RU000352"/>
    </source>
</evidence>
<dbReference type="Proteomes" id="UP001374579">
    <property type="component" value="Unassembled WGS sequence"/>
</dbReference>
<comment type="function">
    <text evidence="13">Acts as a positive regulator of hedgehog signaling and regulates ciliary function.</text>
</comment>
<evidence type="ECO:0000256" key="2">
    <source>
        <dbReference type="ARBA" id="ARBA00004123"/>
    </source>
</evidence>
<dbReference type="InterPro" id="IPR002967">
    <property type="entry name" value="Delta_tubulin"/>
</dbReference>
<evidence type="ECO:0000313" key="16">
    <source>
        <dbReference type="EMBL" id="KAK7087673.1"/>
    </source>
</evidence>
<dbReference type="PROSITE" id="PS00227">
    <property type="entry name" value="TUBULIN"/>
    <property type="match status" value="1"/>
</dbReference>
<dbReference type="SUPFAM" id="SSF52490">
    <property type="entry name" value="Tubulin nucleotide-binding domain-like"/>
    <property type="match status" value="1"/>
</dbReference>
<reference evidence="16 17" key="1">
    <citation type="submission" date="2024-02" db="EMBL/GenBank/DDBJ databases">
        <title>Chromosome-scale genome assembly of the rough periwinkle Littorina saxatilis.</title>
        <authorList>
            <person name="De Jode A."/>
            <person name="Faria R."/>
            <person name="Formenti G."/>
            <person name="Sims Y."/>
            <person name="Smith T.P."/>
            <person name="Tracey A."/>
            <person name="Wood J.M.D."/>
            <person name="Zagrodzka Z.B."/>
            <person name="Johannesson K."/>
            <person name="Butlin R.K."/>
            <person name="Leder E.H."/>
        </authorList>
    </citation>
    <scope>NUCLEOTIDE SEQUENCE [LARGE SCALE GENOMIC DNA]</scope>
    <source>
        <strain evidence="16">Snail1</strain>
        <tissue evidence="16">Muscle</tissue>
    </source>
</reference>
<dbReference type="GO" id="GO:0005929">
    <property type="term" value="C:cilium"/>
    <property type="evidence" value="ECO:0007669"/>
    <property type="project" value="UniProtKB-SubCell"/>
</dbReference>
<comment type="caution">
    <text evidence="16">The sequence shown here is derived from an EMBL/GenBank/DDBJ whole genome shotgun (WGS) entry which is preliminary data.</text>
</comment>
<evidence type="ECO:0000256" key="12">
    <source>
        <dbReference type="ARBA" id="ARBA00030594"/>
    </source>
</evidence>
<dbReference type="GO" id="GO:0005874">
    <property type="term" value="C:microtubule"/>
    <property type="evidence" value="ECO:0007669"/>
    <property type="project" value="UniProtKB-KW"/>
</dbReference>
<evidence type="ECO:0000256" key="13">
    <source>
        <dbReference type="ARBA" id="ARBA00046149"/>
    </source>
</evidence>
<dbReference type="InterPro" id="IPR017975">
    <property type="entry name" value="Tubulin_CS"/>
</dbReference>
<dbReference type="InterPro" id="IPR008280">
    <property type="entry name" value="Tub_FtsZ_C"/>
</dbReference>
<dbReference type="PRINTS" id="PR01161">
    <property type="entry name" value="TUBULIN"/>
</dbReference>
<dbReference type="CDD" id="cd02189">
    <property type="entry name" value="delta_zeta_tubulin-like"/>
    <property type="match status" value="1"/>
</dbReference>
<dbReference type="GO" id="GO:0005525">
    <property type="term" value="F:GTP binding"/>
    <property type="evidence" value="ECO:0007669"/>
    <property type="project" value="UniProtKB-UniRule"/>
</dbReference>
<keyword evidence="10" id="KW-0539">Nucleus</keyword>
<protein>
    <recommendedName>
        <fullName evidence="5">Tubulin delta chain</fullName>
    </recommendedName>
    <alternativeName>
        <fullName evidence="12">Delta-tubulin</fullName>
    </alternativeName>
</protein>
<evidence type="ECO:0000256" key="4">
    <source>
        <dbReference type="ARBA" id="ARBA00009636"/>
    </source>
</evidence>
<evidence type="ECO:0000256" key="11">
    <source>
        <dbReference type="ARBA" id="ARBA00023273"/>
    </source>
</evidence>
<dbReference type="GO" id="GO:0005200">
    <property type="term" value="F:structural constituent of cytoskeleton"/>
    <property type="evidence" value="ECO:0007669"/>
    <property type="project" value="InterPro"/>
</dbReference>
<dbReference type="GO" id="GO:0005634">
    <property type="term" value="C:nucleus"/>
    <property type="evidence" value="ECO:0007669"/>
    <property type="project" value="UniProtKB-SubCell"/>
</dbReference>
<dbReference type="EMBL" id="JBAMIC010004070">
    <property type="protein sequence ID" value="KAK7087673.1"/>
    <property type="molecule type" value="Genomic_DNA"/>
</dbReference>
<dbReference type="SMART" id="SM00864">
    <property type="entry name" value="Tubulin"/>
    <property type="match status" value="1"/>
</dbReference>
<keyword evidence="17" id="KW-1185">Reference proteome</keyword>
<gene>
    <name evidence="16" type="ORF">V1264_021692</name>
</gene>
<sequence length="447" mass="50290">MSIITLQLGQCGNQVGGQLFNAVMDDLHASPLAVNVPPRQNSDYIQESKETFFSEQKNSSVPVARAVMVDMETKAITQTMMEAKKSGRWLYPDKQQLHQKRGSGNNWAHGYCLHGPEVRESILEMVQQEAEKCDRLGGFLSLLSLAGGTGSGVGAYATEMLREEFPQAFMVNQVVWPYKTGEVIVQNYNAVLTLSHLYQTADAIVVMENDELHKICSQLLGIKRISFLDINRVICHKLTSFLQPAQQTHSTFTSSTQDLGWKLQHLVPHPEHKLLTIRNIPQVSERSMEFSTFQWTGLLKHLRQMLIASAYMEEGIDWRVKAVQTPRGSSPYDRSLAASLILRGKDLTSADPGVFKDPALFPSWMSPEMSFSVSTQPRAFYGYEKSASLISNSRSATRPLDHILDKAWNMFASRAYVHQYVRRGLSEEDFLDAFVTLEQVVSSYSNL</sequence>
<dbReference type="InterPro" id="IPR003008">
    <property type="entry name" value="Tubulin_FtsZ_GTPase"/>
</dbReference>
<accession>A0AAN9AIQ5</accession>
<feature type="domain" description="Tubulin/FtsZ GTPase" evidence="15">
    <location>
        <begin position="49"/>
        <end position="250"/>
    </location>
</feature>
<dbReference type="SUPFAM" id="SSF55307">
    <property type="entry name" value="Tubulin C-terminal domain-like"/>
    <property type="match status" value="1"/>
</dbReference>
<dbReference type="GO" id="GO:0007017">
    <property type="term" value="P:microtubule-based process"/>
    <property type="evidence" value="ECO:0007669"/>
    <property type="project" value="InterPro"/>
</dbReference>
<dbReference type="Pfam" id="PF00091">
    <property type="entry name" value="Tubulin"/>
    <property type="match status" value="1"/>
</dbReference>
<evidence type="ECO:0000256" key="6">
    <source>
        <dbReference type="ARBA" id="ARBA00022701"/>
    </source>
</evidence>
<evidence type="ECO:0000256" key="9">
    <source>
        <dbReference type="ARBA" id="ARBA00023134"/>
    </source>
</evidence>
<dbReference type="FunFam" id="3.40.50.1440:FF:000021">
    <property type="entry name" value="Tubulin delta chain"/>
    <property type="match status" value="1"/>
</dbReference>
<dbReference type="InterPro" id="IPR000217">
    <property type="entry name" value="Tubulin"/>
</dbReference>
<evidence type="ECO:0000313" key="17">
    <source>
        <dbReference type="Proteomes" id="UP001374579"/>
    </source>
</evidence>
<dbReference type="InterPro" id="IPR036525">
    <property type="entry name" value="Tubulin/FtsZ_GTPase_sf"/>
</dbReference>
<comment type="similarity">
    <text evidence="4 14">Belongs to the tubulin family.</text>
</comment>
<evidence type="ECO:0000259" key="15">
    <source>
        <dbReference type="SMART" id="SM00864"/>
    </source>
</evidence>
<dbReference type="AlphaFoldDB" id="A0AAN9AIQ5"/>
<evidence type="ECO:0000256" key="3">
    <source>
        <dbReference type="ARBA" id="ARBA00004138"/>
    </source>
</evidence>
<evidence type="ECO:0000256" key="1">
    <source>
        <dbReference type="ARBA" id="ARBA00004114"/>
    </source>
</evidence>